<evidence type="ECO:0000313" key="1">
    <source>
        <dbReference type="Proteomes" id="UP000887565"/>
    </source>
</evidence>
<dbReference type="WBParaSite" id="nRc.2.0.1.t48059-RA">
    <property type="protein sequence ID" value="nRc.2.0.1.t48059-RA"/>
    <property type="gene ID" value="nRc.2.0.1.g48059"/>
</dbReference>
<evidence type="ECO:0000313" key="2">
    <source>
        <dbReference type="WBParaSite" id="nRc.2.0.1.t48059-RA"/>
    </source>
</evidence>
<proteinExistence type="predicted"/>
<reference evidence="2" key="1">
    <citation type="submission" date="2022-11" db="UniProtKB">
        <authorList>
            <consortium name="WormBaseParasite"/>
        </authorList>
    </citation>
    <scope>IDENTIFICATION</scope>
</reference>
<name>A0A915LAF7_ROMCU</name>
<keyword evidence="1" id="KW-1185">Reference proteome</keyword>
<protein>
    <submittedName>
        <fullName evidence="2">Uncharacterized protein</fullName>
    </submittedName>
</protein>
<sequence>MQTVQLNAKSTRFGADGNVILLRTGGLPTKPRSDQLFGAKGQRPRHLLADCKLRKTYQGILQKSSHSDVSLQENASYSNMNVFNISSILLM</sequence>
<organism evidence="1 2">
    <name type="scientific">Romanomermis culicivorax</name>
    <name type="common">Nematode worm</name>
    <dbReference type="NCBI Taxonomy" id="13658"/>
    <lineage>
        <taxon>Eukaryota</taxon>
        <taxon>Metazoa</taxon>
        <taxon>Ecdysozoa</taxon>
        <taxon>Nematoda</taxon>
        <taxon>Enoplea</taxon>
        <taxon>Dorylaimia</taxon>
        <taxon>Mermithida</taxon>
        <taxon>Mermithoidea</taxon>
        <taxon>Mermithidae</taxon>
        <taxon>Romanomermis</taxon>
    </lineage>
</organism>
<accession>A0A915LAF7</accession>
<dbReference type="Proteomes" id="UP000887565">
    <property type="component" value="Unplaced"/>
</dbReference>
<dbReference type="AlphaFoldDB" id="A0A915LAF7"/>